<sequence length="151" mass="15894">MTAVFVALAPGAAVLAEPAREVDLFPSQSWASLLDRGNAQAQGDAADAATAQAEVPALDLALPTTPEGNGAASMPAFMAIGEWSDTGRRIVVLAHQEQTYLLCQRCDIAGAVWPGGMVASQYRFKALEPQRVVLLDAQGRELHVDLAPLAQ</sequence>
<evidence type="ECO:0000313" key="2">
    <source>
        <dbReference type="Proteomes" id="UP001161094"/>
    </source>
</evidence>
<dbReference type="RefSeq" id="WP_259252221.1">
    <property type="nucleotide sequence ID" value="NZ_CBFGSQ010000024.1"/>
</dbReference>
<accession>A0AA42IVR1</accession>
<evidence type="ECO:0000313" key="1">
    <source>
        <dbReference type="EMBL" id="MDH0735938.1"/>
    </source>
</evidence>
<dbReference type="Proteomes" id="UP001161094">
    <property type="component" value="Unassembled WGS sequence"/>
</dbReference>
<dbReference type="EMBL" id="JAOCDZ010000005">
    <property type="protein sequence ID" value="MDH0735938.1"/>
    <property type="molecule type" value="Genomic_DNA"/>
</dbReference>
<comment type="caution">
    <text evidence="1">The sequence shown here is derived from an EMBL/GenBank/DDBJ whole genome shotgun (WGS) entry which is preliminary data.</text>
</comment>
<organism evidence="1 2">
    <name type="scientific">Achromobacter spanius</name>
    <dbReference type="NCBI Taxonomy" id="217203"/>
    <lineage>
        <taxon>Bacteria</taxon>
        <taxon>Pseudomonadati</taxon>
        <taxon>Pseudomonadota</taxon>
        <taxon>Betaproteobacteria</taxon>
        <taxon>Burkholderiales</taxon>
        <taxon>Alcaligenaceae</taxon>
        <taxon>Achromobacter</taxon>
    </lineage>
</organism>
<dbReference type="AlphaFoldDB" id="A0AA42IVR1"/>
<protein>
    <submittedName>
        <fullName evidence="1">Uncharacterized protein</fullName>
    </submittedName>
</protein>
<name>A0AA42IVR1_9BURK</name>
<gene>
    <name evidence="1" type="ORF">N5D93_08965</name>
</gene>
<reference evidence="1" key="1">
    <citation type="submission" date="2022-09" db="EMBL/GenBank/DDBJ databases">
        <title>Intensive care unit water sources are persistently colonized with multi-drug resistant bacteria and are the site of extensive horizontal gene transfer of antibiotic resistance genes.</title>
        <authorList>
            <person name="Diorio-Toth L."/>
        </authorList>
    </citation>
    <scope>NUCLEOTIDE SEQUENCE</scope>
    <source>
        <strain evidence="1">GD03843</strain>
    </source>
</reference>
<proteinExistence type="predicted"/>